<feature type="domain" description="Nose resistant-to-fluoxetine protein N-terminal" evidence="4">
    <location>
        <begin position="555"/>
        <end position="705"/>
    </location>
</feature>
<feature type="compositionally biased region" description="Basic and acidic residues" evidence="1">
    <location>
        <begin position="1251"/>
        <end position="1265"/>
    </location>
</feature>
<evidence type="ECO:0000313" key="6">
    <source>
        <dbReference type="Proteomes" id="UP000002358"/>
    </source>
</evidence>
<feature type="compositionally biased region" description="Basic and acidic residues" evidence="1">
    <location>
        <begin position="1728"/>
        <end position="1737"/>
    </location>
</feature>
<name>A0A7M7M7K3_NASVI</name>
<protein>
    <recommendedName>
        <fullName evidence="4">Nose resistant-to-fluoxetine protein N-terminal domain-containing protein</fullName>
    </recommendedName>
</protein>
<dbReference type="RefSeq" id="XP_016842856.2">
    <property type="nucleotide sequence ID" value="XM_016987367.3"/>
</dbReference>
<feature type="compositionally biased region" description="Acidic residues" evidence="1">
    <location>
        <begin position="1461"/>
        <end position="1473"/>
    </location>
</feature>
<feature type="compositionally biased region" description="Basic and acidic residues" evidence="1">
    <location>
        <begin position="1634"/>
        <end position="1649"/>
    </location>
</feature>
<feature type="compositionally biased region" description="Basic and acidic residues" evidence="1">
    <location>
        <begin position="266"/>
        <end position="445"/>
    </location>
</feature>
<feature type="signal peptide" evidence="3">
    <location>
        <begin position="1"/>
        <end position="25"/>
    </location>
</feature>
<feature type="region of interest" description="Disordered" evidence="1">
    <location>
        <begin position="1324"/>
        <end position="1491"/>
    </location>
</feature>
<evidence type="ECO:0000313" key="5">
    <source>
        <dbReference type="EnsemblMetazoa" id="XP_016842856"/>
    </source>
</evidence>
<feature type="compositionally biased region" description="Acidic residues" evidence="1">
    <location>
        <begin position="456"/>
        <end position="470"/>
    </location>
</feature>
<dbReference type="InterPro" id="IPR006621">
    <property type="entry name" value="Nose-resist-to-fluoxetine_N"/>
</dbReference>
<feature type="region of interest" description="Disordered" evidence="1">
    <location>
        <begin position="1191"/>
        <end position="1311"/>
    </location>
</feature>
<feature type="transmembrane region" description="Helical" evidence="2">
    <location>
        <begin position="868"/>
        <end position="888"/>
    </location>
</feature>
<feature type="compositionally biased region" description="Polar residues" evidence="1">
    <location>
        <begin position="1204"/>
        <end position="1215"/>
    </location>
</feature>
<feature type="transmembrane region" description="Helical" evidence="2">
    <location>
        <begin position="946"/>
        <end position="969"/>
    </location>
</feature>
<feature type="compositionally biased region" description="Basic and acidic residues" evidence="1">
    <location>
        <begin position="491"/>
        <end position="502"/>
    </location>
</feature>
<keyword evidence="3" id="KW-0732">Signal</keyword>
<dbReference type="Pfam" id="PF01757">
    <property type="entry name" value="Acyl_transf_3"/>
    <property type="match status" value="1"/>
</dbReference>
<feature type="compositionally biased region" description="Basic and acidic residues" evidence="1">
    <location>
        <begin position="1527"/>
        <end position="1541"/>
    </location>
</feature>
<dbReference type="Proteomes" id="UP000002358">
    <property type="component" value="Chromosome 1"/>
</dbReference>
<evidence type="ECO:0000259" key="4">
    <source>
        <dbReference type="SMART" id="SM00703"/>
    </source>
</evidence>
<dbReference type="InterPro" id="IPR052728">
    <property type="entry name" value="O2_lipid_transport_reg"/>
</dbReference>
<feature type="compositionally biased region" description="Acidic residues" evidence="1">
    <location>
        <begin position="1513"/>
        <end position="1523"/>
    </location>
</feature>
<evidence type="ECO:0000256" key="1">
    <source>
        <dbReference type="SAM" id="MobiDB-lite"/>
    </source>
</evidence>
<feature type="transmembrane region" description="Helical" evidence="2">
    <location>
        <begin position="1038"/>
        <end position="1057"/>
    </location>
</feature>
<sequence length="1777" mass="206127">MAAARYCVLALLVLLATGLLYTSCAFRIRDSPSTSEVCLSGKCLGSTPSLSSSFAGSSSSARPRRGFEPVSTRGGFAKGARQQQPPDEAEAAAGGSGLKKRDKKLPTRPWSKLSKLEDVSETEEDDKLSAADRIDSDDEAVQIEVEDEDEVVIESEEDERLFREKSKREEEDRMRREKEEQERRKKEEEKKKRKQRELELERKREEEEEKRRTEKEKEEKRKREEEERRQREEAERLLREEAEQRLREEEERKMREAEEKRIREEKERLRREEELRKKSEEEERRKREAEERKKMEEDERRKREEEERLKREEEERRKREEEERLKKEEEERRRREEEEERLREEEECRLREEEEERLREEEERRKREEEEIEAEKKQKEEEERKKKELEAKEAARKKKEEEARKRKDREEQEAERRRDEEEDKKRVERVKREAEEKKKREEAEKKKKRSKVKADVDDDDEEDEDEDDEAASTSKSQEKATEPPKPPSLKTAKEATKSKSKPEVSNNSKAKPAPSKKPTAEKPKPRTPASLSLAELNDVILSVPTFVPNFTAVEDPACQQHGKIFLRQLRGYKLWALQMLDSSAKIPSGLLRGNVNQLGDFDQCLGVAARVKVEDKTVKVRGKYCLASMDLYATSPATRLPVNLLQSRALIRGNMRDPGHFVPKFTTVNWALCLPAACSAEDARRTVENALEYYNLTVGIRFVVDVDPDMCYVQQKATSYSKETIGVLYFYAIFACLAIVATLRDHFATLQEKGNYSERIIMAFSLKRTLKVLFENKEESSSDIGCIHGIRSLSTIALYAAHKLIPISRVPYANRVQLTEVASNPLSTILRASLFYTDSFLLLSGVLTAYNMAKELSRRNEIRWFCRFIARFMRLTPSLLAVVFWYAFVMEHTGSGPQWNSAVKANADICKENAWINLLYVQNFFPFEEMCATHTHQLALDMQLSLLAPALVFFLQIKPILGIVIVFFLIQVSATLRYLATSNNNLSLVIFHGMTMKHLYKTANLTYSLPLHRATPYLFGLSLGVLLHYTGKNVRIHKIFAAIGWLIALALGSWSLFSPWRLARRDYVYDVEEATHYAVISPILTALALSWTIFACFTDHGGIVNRILSSYWMKVFSRLSYAIYLSQFAVFFYYVGSARYSSEFQPHRSIDLFEALNVLSVSVVLTLLFDIPMQEVKNIIMEVSDSQPVEESELAKEPVHAESRNNVGKSSQVTPSEDEEPNPYGWNWSRGTFKPAKSEPREYEENGGYDEPFRSSRLKRQDIRRQTMIRSEAYDEWSANGSRRASRSEEHFDDGRSSRGDYSRISNSRLEDDLDYLHPRERYFAGRGGEYSRSPMRDLDAPVFRRSASRERPISKEQDVSARDYGKKPLITISKEEDYQRSPRSSMPRFSDQQRSLSSESDFDGYGSRHSSASHGPNRRVSAEPRISDEDDWEEDLRIRRGRYLQERVSSQERDRPPPVLEEESSGGDDEWADSLKRRSSAEGKMALLKEPLRPGNMELWTVSKMQLGSSQEPDDEELDEEMYLQQRREYREQGPPLREEFEGEELEADEQQTGYATESLPTSFEEDDVAILDFVLKRNSKKITVQDLSKLSPDKDISADHSWNKLDVNKSGLFKRESIVKSQASEEDPEYLLPERPKLVEQEQEHPFKKAWQMQKSRSEEEGPAGFIVKVQESKSAVVTQDKQKNKPEEEKKEEEDKSDRDGAQSEDIPEADVTCDVTIVWQPRLGETEDAKSSTRSETSSATSSQRFDWPDEDEQHEAQKSRRKSDGDNWAWDT</sequence>
<feature type="compositionally biased region" description="Acidic residues" evidence="1">
    <location>
        <begin position="1542"/>
        <end position="1551"/>
    </location>
</feature>
<evidence type="ECO:0000256" key="3">
    <source>
        <dbReference type="SAM" id="SignalP"/>
    </source>
</evidence>
<evidence type="ECO:0000256" key="2">
    <source>
        <dbReference type="SAM" id="Phobius"/>
    </source>
</evidence>
<organism evidence="5 6">
    <name type="scientific">Nasonia vitripennis</name>
    <name type="common">Parasitic wasp</name>
    <dbReference type="NCBI Taxonomy" id="7425"/>
    <lineage>
        <taxon>Eukaryota</taxon>
        <taxon>Metazoa</taxon>
        <taxon>Ecdysozoa</taxon>
        <taxon>Arthropoda</taxon>
        <taxon>Hexapoda</taxon>
        <taxon>Insecta</taxon>
        <taxon>Pterygota</taxon>
        <taxon>Neoptera</taxon>
        <taxon>Endopterygota</taxon>
        <taxon>Hymenoptera</taxon>
        <taxon>Apocrita</taxon>
        <taxon>Proctotrupomorpha</taxon>
        <taxon>Chalcidoidea</taxon>
        <taxon>Pteromalidae</taxon>
        <taxon>Pteromalinae</taxon>
        <taxon>Nasonia</taxon>
    </lineage>
</organism>
<feature type="region of interest" description="Disordered" evidence="1">
    <location>
        <begin position="266"/>
        <end position="529"/>
    </location>
</feature>
<keyword evidence="2" id="KW-0812">Transmembrane</keyword>
<feature type="compositionally biased region" description="Polar residues" evidence="1">
    <location>
        <begin position="1552"/>
        <end position="1563"/>
    </location>
</feature>
<reference evidence="5" key="1">
    <citation type="submission" date="2021-01" db="UniProtKB">
        <authorList>
            <consortium name="EnsemblMetazoa"/>
        </authorList>
    </citation>
    <scope>IDENTIFICATION</scope>
</reference>
<dbReference type="Pfam" id="PF20146">
    <property type="entry name" value="NRF"/>
    <property type="match status" value="1"/>
</dbReference>
<dbReference type="GO" id="GO:0016747">
    <property type="term" value="F:acyltransferase activity, transferring groups other than amino-acyl groups"/>
    <property type="evidence" value="ECO:0007669"/>
    <property type="project" value="InterPro"/>
</dbReference>
<feature type="compositionally biased region" description="Basic and acidic residues" evidence="1">
    <location>
        <begin position="1683"/>
        <end position="1705"/>
    </location>
</feature>
<dbReference type="GeneID" id="100113885"/>
<feature type="transmembrane region" description="Helical" evidence="2">
    <location>
        <begin position="725"/>
        <end position="743"/>
    </location>
</feature>
<feature type="compositionally biased region" description="Basic and acidic residues" evidence="1">
    <location>
        <begin position="1348"/>
        <end position="1367"/>
    </location>
</feature>
<dbReference type="OrthoDB" id="8196286at2759"/>
<dbReference type="KEGG" id="nvi:100113885"/>
<feature type="compositionally biased region" description="Basic and acidic residues" evidence="1">
    <location>
        <begin position="1436"/>
        <end position="1457"/>
    </location>
</feature>
<feature type="region of interest" description="Disordered" evidence="1">
    <location>
        <begin position="1621"/>
        <end position="1777"/>
    </location>
</feature>
<feature type="compositionally biased region" description="Polar residues" evidence="1">
    <location>
        <begin position="1391"/>
        <end position="1400"/>
    </location>
</feature>
<feature type="compositionally biased region" description="Basic and acidic residues" evidence="1">
    <location>
        <begin position="1759"/>
        <end position="1770"/>
    </location>
</feature>
<feature type="region of interest" description="Disordered" evidence="1">
    <location>
        <begin position="47"/>
        <end position="236"/>
    </location>
</feature>
<feature type="transmembrane region" description="Helical" evidence="2">
    <location>
        <begin position="1119"/>
        <end position="1135"/>
    </location>
</feature>
<feature type="compositionally biased region" description="Basic and acidic residues" evidence="1">
    <location>
        <begin position="1286"/>
        <end position="1302"/>
    </location>
</feature>
<feature type="compositionally biased region" description="Low complexity" evidence="1">
    <location>
        <begin position="1738"/>
        <end position="1747"/>
    </location>
</feature>
<feature type="region of interest" description="Disordered" evidence="1">
    <location>
        <begin position="1507"/>
        <end position="1563"/>
    </location>
</feature>
<dbReference type="EnsemblMetazoa" id="XM_016987367">
    <property type="protein sequence ID" value="XP_016842856"/>
    <property type="gene ID" value="LOC100113885"/>
</dbReference>
<feature type="compositionally biased region" description="Acidic residues" evidence="1">
    <location>
        <begin position="135"/>
        <end position="159"/>
    </location>
</feature>
<proteinExistence type="predicted"/>
<dbReference type="PANTHER" id="PTHR11161">
    <property type="entry name" value="O-ACYLTRANSFERASE"/>
    <property type="match status" value="1"/>
</dbReference>
<keyword evidence="6" id="KW-1185">Reference proteome</keyword>
<feature type="compositionally biased region" description="Low complexity" evidence="1">
    <location>
        <begin position="47"/>
        <end position="61"/>
    </location>
</feature>
<keyword evidence="2" id="KW-1133">Transmembrane helix</keyword>
<dbReference type="SMART" id="SM00703">
    <property type="entry name" value="NRF"/>
    <property type="match status" value="1"/>
</dbReference>
<feature type="chain" id="PRO_5029462172" description="Nose resistant-to-fluoxetine protein N-terminal domain-containing protein" evidence="3">
    <location>
        <begin position="26"/>
        <end position="1777"/>
    </location>
</feature>
<keyword evidence="2" id="KW-0472">Membrane</keyword>
<dbReference type="InterPro" id="IPR002656">
    <property type="entry name" value="Acyl_transf_3_dom"/>
</dbReference>
<feature type="compositionally biased region" description="Basic and acidic residues" evidence="1">
    <location>
        <begin position="1193"/>
        <end position="1203"/>
    </location>
</feature>
<dbReference type="InParanoid" id="A0A7M7M7K3"/>
<dbReference type="PANTHER" id="PTHR11161:SF4">
    <property type="entry name" value="DROP DEAD"/>
    <property type="match status" value="1"/>
</dbReference>
<accession>A0A7M7M7K3</accession>
<feature type="compositionally biased region" description="Basic and acidic residues" evidence="1">
    <location>
        <begin position="160"/>
        <end position="236"/>
    </location>
</feature>
<feature type="transmembrane region" description="Helical" evidence="2">
    <location>
        <begin position="1077"/>
        <end position="1098"/>
    </location>
</feature>